<keyword evidence="2" id="KW-0805">Transcription regulation</keyword>
<evidence type="ECO:0000313" key="6">
    <source>
        <dbReference type="EMBL" id="BET26653.1"/>
    </source>
</evidence>
<dbReference type="InterPro" id="IPR009057">
    <property type="entry name" value="Homeodomain-like_sf"/>
</dbReference>
<evidence type="ECO:0000256" key="2">
    <source>
        <dbReference type="ARBA" id="ARBA00023015"/>
    </source>
</evidence>
<evidence type="ECO:0000256" key="4">
    <source>
        <dbReference type="ARBA" id="ARBA00023163"/>
    </source>
</evidence>
<proteinExistence type="predicted"/>
<dbReference type="PANTHER" id="PTHR30055:SF187">
    <property type="entry name" value="TRANSCRIPTIONAL REGULATORY PROTEIN"/>
    <property type="match status" value="1"/>
</dbReference>
<dbReference type="Pfam" id="PF00440">
    <property type="entry name" value="TetR_N"/>
    <property type="match status" value="1"/>
</dbReference>
<name>A0AA86MBJ8_9BURK</name>
<dbReference type="InterPro" id="IPR036271">
    <property type="entry name" value="Tet_transcr_reg_TetR-rel_C_sf"/>
</dbReference>
<dbReference type="KEGG" id="lto:RGQ30_21540"/>
<dbReference type="InterPro" id="IPR001647">
    <property type="entry name" value="HTH_TetR"/>
</dbReference>
<dbReference type="InterPro" id="IPR050109">
    <property type="entry name" value="HTH-type_TetR-like_transc_reg"/>
</dbReference>
<organism evidence="6 7">
    <name type="scientific">Limnobacter thiooxidans</name>
    <dbReference type="NCBI Taxonomy" id="131080"/>
    <lineage>
        <taxon>Bacteria</taxon>
        <taxon>Pseudomonadati</taxon>
        <taxon>Pseudomonadota</taxon>
        <taxon>Betaproteobacteria</taxon>
        <taxon>Burkholderiales</taxon>
        <taxon>Burkholderiaceae</taxon>
        <taxon>Limnobacter</taxon>
    </lineage>
</organism>
<protein>
    <submittedName>
        <fullName evidence="6">TetR/AcrR family transcriptional regulator</fullName>
    </submittedName>
</protein>
<gene>
    <name evidence="6" type="ORF">RGQ30_21540</name>
</gene>
<keyword evidence="3" id="KW-0238">DNA-binding</keyword>
<sequence length="182" mass="19976">MSCALSCFNEVGIEATTIETIRAKANSSVGSIYHHFGNKEGLVAALCFAALDDQLKLIEPRMKTAATPREAIVQLVHSYMQWVGEKPELARFLAQARNGVANGPFAKDLDARNKQRYGDLHKWLAKGVQDGLILALPKETYASLLIGPAENFCRAWLSGRVKESPIAYAEVFAEAAWRAVGR</sequence>
<dbReference type="AlphaFoldDB" id="A0AA86MBJ8"/>
<dbReference type="SUPFAM" id="SSF46689">
    <property type="entry name" value="Homeodomain-like"/>
    <property type="match status" value="1"/>
</dbReference>
<dbReference type="SUPFAM" id="SSF48498">
    <property type="entry name" value="Tetracyclin repressor-like, C-terminal domain"/>
    <property type="match status" value="1"/>
</dbReference>
<keyword evidence="1" id="KW-0678">Repressor</keyword>
<dbReference type="GO" id="GO:0003700">
    <property type="term" value="F:DNA-binding transcription factor activity"/>
    <property type="evidence" value="ECO:0007669"/>
    <property type="project" value="TreeGrafter"/>
</dbReference>
<evidence type="ECO:0000259" key="5">
    <source>
        <dbReference type="Pfam" id="PF00440"/>
    </source>
</evidence>
<dbReference type="Proteomes" id="UP001329151">
    <property type="component" value="Chromosome"/>
</dbReference>
<keyword evidence="4" id="KW-0804">Transcription</keyword>
<keyword evidence="7" id="KW-1185">Reference proteome</keyword>
<evidence type="ECO:0000256" key="3">
    <source>
        <dbReference type="ARBA" id="ARBA00023125"/>
    </source>
</evidence>
<dbReference type="InterPro" id="IPR023772">
    <property type="entry name" value="DNA-bd_HTH_TetR-type_CS"/>
</dbReference>
<dbReference type="GO" id="GO:0000976">
    <property type="term" value="F:transcription cis-regulatory region binding"/>
    <property type="evidence" value="ECO:0007669"/>
    <property type="project" value="TreeGrafter"/>
</dbReference>
<accession>A0AA86MBJ8</accession>
<dbReference type="EMBL" id="AP028947">
    <property type="protein sequence ID" value="BET26653.1"/>
    <property type="molecule type" value="Genomic_DNA"/>
</dbReference>
<dbReference type="Gene3D" id="1.10.357.10">
    <property type="entry name" value="Tetracycline Repressor, domain 2"/>
    <property type="match status" value="1"/>
</dbReference>
<dbReference type="PANTHER" id="PTHR30055">
    <property type="entry name" value="HTH-TYPE TRANSCRIPTIONAL REGULATOR RUTR"/>
    <property type="match status" value="1"/>
</dbReference>
<dbReference type="PROSITE" id="PS01081">
    <property type="entry name" value="HTH_TETR_1"/>
    <property type="match status" value="1"/>
</dbReference>
<evidence type="ECO:0000256" key="1">
    <source>
        <dbReference type="ARBA" id="ARBA00022491"/>
    </source>
</evidence>
<feature type="domain" description="HTH tetR-type" evidence="5">
    <location>
        <begin position="4"/>
        <end position="46"/>
    </location>
</feature>
<reference evidence="6 7" key="1">
    <citation type="submission" date="2023-10" db="EMBL/GenBank/DDBJ databases">
        <title>Complete Genome Sequence of Limnobacter thiooxidans CS-K2T, Isolated from freshwater lake sediments in Bavaria, Germany.</title>
        <authorList>
            <person name="Naruki M."/>
            <person name="Watanabe A."/>
            <person name="Warashina T."/>
            <person name="Morita T."/>
            <person name="Arakawa K."/>
        </authorList>
    </citation>
    <scope>NUCLEOTIDE SEQUENCE [LARGE SCALE GENOMIC DNA]</scope>
    <source>
        <strain evidence="6 7">CS-K2</strain>
    </source>
</reference>
<evidence type="ECO:0000313" key="7">
    <source>
        <dbReference type="Proteomes" id="UP001329151"/>
    </source>
</evidence>